<dbReference type="AlphaFoldDB" id="A0A7K1UV04"/>
<dbReference type="Pfam" id="PF04149">
    <property type="entry name" value="DUF397"/>
    <property type="match status" value="1"/>
</dbReference>
<protein>
    <submittedName>
        <fullName evidence="2">DUF397 domain-containing protein</fullName>
    </submittedName>
</protein>
<gene>
    <name evidence="2" type="ORF">GPX89_12980</name>
</gene>
<dbReference type="Proteomes" id="UP000466794">
    <property type="component" value="Unassembled WGS sequence"/>
</dbReference>
<evidence type="ECO:0000313" key="2">
    <source>
        <dbReference type="EMBL" id="MVU78155.1"/>
    </source>
</evidence>
<accession>A0A7K1UV04</accession>
<dbReference type="EMBL" id="WRPP01000002">
    <property type="protein sequence ID" value="MVU78155.1"/>
    <property type="molecule type" value="Genomic_DNA"/>
</dbReference>
<keyword evidence="3" id="KW-1185">Reference proteome</keyword>
<sequence>MTTDLSDANWFKSSYSESGGNCVEVAFLGDGSVAIRDSKTPTAPALIFTSAEWATFTTAITTNTL</sequence>
<dbReference type="RefSeq" id="WP_328601779.1">
    <property type="nucleotide sequence ID" value="NZ_WRPP01000002.1"/>
</dbReference>
<feature type="domain" description="DUF397" evidence="1">
    <location>
        <begin position="8"/>
        <end position="60"/>
    </location>
</feature>
<reference evidence="2 3" key="1">
    <citation type="submission" date="2019-12" db="EMBL/GenBank/DDBJ databases">
        <title>Nocardia sp. nov. ET3-3 isolated from soil.</title>
        <authorList>
            <person name="Kanchanasin P."/>
            <person name="Tanasupawat S."/>
            <person name="Yuki M."/>
            <person name="Kudo T."/>
        </authorList>
    </citation>
    <scope>NUCLEOTIDE SEQUENCE [LARGE SCALE GENOMIC DNA]</scope>
    <source>
        <strain evidence="2 3">ET3-3</strain>
    </source>
</reference>
<dbReference type="InterPro" id="IPR007278">
    <property type="entry name" value="DUF397"/>
</dbReference>
<evidence type="ECO:0000259" key="1">
    <source>
        <dbReference type="Pfam" id="PF04149"/>
    </source>
</evidence>
<proteinExistence type="predicted"/>
<organism evidence="2 3">
    <name type="scientific">Nocardia terrae</name>
    <dbReference type="NCBI Taxonomy" id="2675851"/>
    <lineage>
        <taxon>Bacteria</taxon>
        <taxon>Bacillati</taxon>
        <taxon>Actinomycetota</taxon>
        <taxon>Actinomycetes</taxon>
        <taxon>Mycobacteriales</taxon>
        <taxon>Nocardiaceae</taxon>
        <taxon>Nocardia</taxon>
    </lineage>
</organism>
<evidence type="ECO:0000313" key="3">
    <source>
        <dbReference type="Proteomes" id="UP000466794"/>
    </source>
</evidence>
<name>A0A7K1UV04_9NOCA</name>
<comment type="caution">
    <text evidence="2">The sequence shown here is derived from an EMBL/GenBank/DDBJ whole genome shotgun (WGS) entry which is preliminary data.</text>
</comment>